<evidence type="ECO:0000313" key="3">
    <source>
        <dbReference type="EMBL" id="GIQ83623.1"/>
    </source>
</evidence>
<dbReference type="EMBL" id="BDIP01001117">
    <property type="protein sequence ID" value="GIQ83623.1"/>
    <property type="molecule type" value="Genomic_DNA"/>
</dbReference>
<sequence>MLLLWGNAITGGSASCVVETSPSEYNGAPSFILTHTANGIFETTVTGDVDLATVGDYVLYPSYGETVISMVCADVNEIDPRLRELERQGTPSPKGEGKEADLC</sequence>
<keyword evidence="4" id="KW-1185">Reference proteome</keyword>
<accession>A0A9K3GHU1</accession>
<keyword evidence="2" id="KW-0732">Signal</keyword>
<evidence type="ECO:0000256" key="1">
    <source>
        <dbReference type="SAM" id="MobiDB-lite"/>
    </source>
</evidence>
<evidence type="ECO:0000313" key="4">
    <source>
        <dbReference type="Proteomes" id="UP000265618"/>
    </source>
</evidence>
<evidence type="ECO:0000256" key="2">
    <source>
        <dbReference type="SAM" id="SignalP"/>
    </source>
</evidence>
<feature type="signal peptide" evidence="2">
    <location>
        <begin position="1"/>
        <end position="15"/>
    </location>
</feature>
<feature type="region of interest" description="Disordered" evidence="1">
    <location>
        <begin position="83"/>
        <end position="103"/>
    </location>
</feature>
<organism evidence="3 4">
    <name type="scientific">Kipferlia bialata</name>
    <dbReference type="NCBI Taxonomy" id="797122"/>
    <lineage>
        <taxon>Eukaryota</taxon>
        <taxon>Metamonada</taxon>
        <taxon>Carpediemonas-like organisms</taxon>
        <taxon>Kipferlia</taxon>
    </lineage>
</organism>
<protein>
    <submittedName>
        <fullName evidence="3">Uncharacterized protein</fullName>
    </submittedName>
</protein>
<comment type="caution">
    <text evidence="3">The sequence shown here is derived from an EMBL/GenBank/DDBJ whole genome shotgun (WGS) entry which is preliminary data.</text>
</comment>
<dbReference type="Proteomes" id="UP000265618">
    <property type="component" value="Unassembled WGS sequence"/>
</dbReference>
<feature type="chain" id="PRO_5039920073" evidence="2">
    <location>
        <begin position="16"/>
        <end position="103"/>
    </location>
</feature>
<name>A0A9K3GHU1_9EUKA</name>
<reference evidence="3 4" key="1">
    <citation type="journal article" date="2018" name="PLoS ONE">
        <title>The draft genome of Kipferlia bialata reveals reductive genome evolution in fornicate parasites.</title>
        <authorList>
            <person name="Tanifuji G."/>
            <person name="Takabayashi S."/>
            <person name="Kume K."/>
            <person name="Takagi M."/>
            <person name="Nakayama T."/>
            <person name="Kamikawa R."/>
            <person name="Inagaki Y."/>
            <person name="Hashimoto T."/>
        </authorList>
    </citation>
    <scope>NUCLEOTIDE SEQUENCE [LARGE SCALE GENOMIC DNA]</scope>
    <source>
        <strain evidence="3">NY0173</strain>
    </source>
</reference>
<dbReference type="AlphaFoldDB" id="A0A9K3GHU1"/>
<proteinExistence type="predicted"/>
<gene>
    <name evidence="3" type="ORF">KIPB_004973</name>
</gene>